<gene>
    <name evidence="2" type="ORF">PG997_006716</name>
</gene>
<dbReference type="Proteomes" id="UP001433268">
    <property type="component" value="Unassembled WGS sequence"/>
</dbReference>
<dbReference type="RefSeq" id="XP_066669954.1">
    <property type="nucleotide sequence ID" value="XM_066811031.1"/>
</dbReference>
<keyword evidence="3" id="KW-1185">Reference proteome</keyword>
<name>A0ABR1WRS3_9PEZI</name>
<reference evidence="2 3" key="1">
    <citation type="submission" date="2023-01" db="EMBL/GenBank/DDBJ databases">
        <title>Analysis of 21 Apiospora genomes using comparative genomics revels a genus with tremendous synthesis potential of carbohydrate active enzymes and secondary metabolites.</title>
        <authorList>
            <person name="Sorensen T."/>
        </authorList>
    </citation>
    <scope>NUCLEOTIDE SEQUENCE [LARGE SCALE GENOMIC DNA]</scope>
    <source>
        <strain evidence="2 3">CBS 114990</strain>
    </source>
</reference>
<evidence type="ECO:0000313" key="3">
    <source>
        <dbReference type="Proteomes" id="UP001433268"/>
    </source>
</evidence>
<dbReference type="GeneID" id="92044091"/>
<dbReference type="EMBL" id="JAQQWN010000005">
    <property type="protein sequence ID" value="KAK8085445.1"/>
    <property type="molecule type" value="Genomic_DNA"/>
</dbReference>
<evidence type="ECO:0000256" key="1">
    <source>
        <dbReference type="SAM" id="MobiDB-lite"/>
    </source>
</evidence>
<comment type="caution">
    <text evidence="2">The sequence shown here is derived from an EMBL/GenBank/DDBJ whole genome shotgun (WGS) entry which is preliminary data.</text>
</comment>
<sequence>MPLHLERCHISTSQMKSERAGSPSALSQVPEMKAERYVSYSFAGDNDEVLSEDGGISRPRVGDGDSPCGILGVRMSGRVYRC</sequence>
<protein>
    <submittedName>
        <fullName evidence="2">Uncharacterized protein</fullName>
    </submittedName>
</protein>
<evidence type="ECO:0000313" key="2">
    <source>
        <dbReference type="EMBL" id="KAK8085445.1"/>
    </source>
</evidence>
<accession>A0ABR1WRS3</accession>
<feature type="region of interest" description="Disordered" evidence="1">
    <location>
        <begin position="1"/>
        <end position="28"/>
    </location>
</feature>
<organism evidence="2 3">
    <name type="scientific">Apiospora hydei</name>
    <dbReference type="NCBI Taxonomy" id="1337664"/>
    <lineage>
        <taxon>Eukaryota</taxon>
        <taxon>Fungi</taxon>
        <taxon>Dikarya</taxon>
        <taxon>Ascomycota</taxon>
        <taxon>Pezizomycotina</taxon>
        <taxon>Sordariomycetes</taxon>
        <taxon>Xylariomycetidae</taxon>
        <taxon>Amphisphaeriales</taxon>
        <taxon>Apiosporaceae</taxon>
        <taxon>Apiospora</taxon>
    </lineage>
</organism>
<proteinExistence type="predicted"/>